<protein>
    <submittedName>
        <fullName evidence="4">G_PROTEIN_RECEP_F1_2 domain-containing protein</fullName>
    </submittedName>
</protein>
<dbReference type="AlphaFoldDB" id="A0A0N5D3A7"/>
<reference evidence="4" key="1">
    <citation type="submission" date="2017-02" db="UniProtKB">
        <authorList>
            <consortium name="WormBaseParasite"/>
        </authorList>
    </citation>
    <scope>IDENTIFICATION</scope>
</reference>
<dbReference type="PROSITE" id="PS51257">
    <property type="entry name" value="PROKAR_LIPOPROTEIN"/>
    <property type="match status" value="1"/>
</dbReference>
<dbReference type="Proteomes" id="UP000276776">
    <property type="component" value="Unassembled WGS sequence"/>
</dbReference>
<feature type="transmembrane region" description="Helical" evidence="1">
    <location>
        <begin position="74"/>
        <end position="97"/>
    </location>
</feature>
<evidence type="ECO:0000313" key="2">
    <source>
        <dbReference type="EMBL" id="VDN04851.1"/>
    </source>
</evidence>
<organism evidence="4">
    <name type="scientific">Thelazia callipaeda</name>
    <name type="common">Oriental eyeworm</name>
    <name type="synonym">Parasitic nematode</name>
    <dbReference type="NCBI Taxonomy" id="103827"/>
    <lineage>
        <taxon>Eukaryota</taxon>
        <taxon>Metazoa</taxon>
        <taxon>Ecdysozoa</taxon>
        <taxon>Nematoda</taxon>
        <taxon>Chromadorea</taxon>
        <taxon>Rhabditida</taxon>
        <taxon>Spirurina</taxon>
        <taxon>Spiruromorpha</taxon>
        <taxon>Thelazioidea</taxon>
        <taxon>Thelaziidae</taxon>
        <taxon>Thelazia</taxon>
    </lineage>
</organism>
<evidence type="ECO:0000313" key="3">
    <source>
        <dbReference type="Proteomes" id="UP000276776"/>
    </source>
</evidence>
<dbReference type="OMA" id="SCAKKIF"/>
<keyword evidence="1" id="KW-1133">Transmembrane helix</keyword>
<gene>
    <name evidence="2" type="ORF">TCLT_LOCUS7399</name>
</gene>
<keyword evidence="3" id="KW-1185">Reference proteome</keyword>
<name>A0A0N5D3A7_THECL</name>
<keyword evidence="1" id="KW-0472">Membrane</keyword>
<feature type="transmembrane region" description="Helical" evidence="1">
    <location>
        <begin position="160"/>
        <end position="184"/>
    </location>
</feature>
<dbReference type="OrthoDB" id="5876466at2759"/>
<dbReference type="WBParaSite" id="TCLT_0000741001-mRNA-1">
    <property type="protein sequence ID" value="TCLT_0000741001-mRNA-1"/>
    <property type="gene ID" value="TCLT_0000741001"/>
</dbReference>
<proteinExistence type="predicted"/>
<accession>A0A0N5D3A7</accession>
<evidence type="ECO:0000313" key="4">
    <source>
        <dbReference type="WBParaSite" id="TCLT_0000741001-mRNA-1"/>
    </source>
</evidence>
<dbReference type="Gene3D" id="1.20.1070.10">
    <property type="entry name" value="Rhodopsin 7-helix transmembrane proteins"/>
    <property type="match status" value="1"/>
</dbReference>
<evidence type="ECO:0000256" key="1">
    <source>
        <dbReference type="SAM" id="Phobius"/>
    </source>
</evidence>
<feature type="transmembrane region" description="Helical" evidence="1">
    <location>
        <begin position="117"/>
        <end position="139"/>
    </location>
</feature>
<sequence>MGFHRRYLFKEAIEYGYAIPQTSTSCAKKIFVWFRLIGTLWPPATQLAIGADRAACILKPFWHRRHLDNKDVQLCTASLLFVVISLIAGFIIVLTSSDRDVYFYCGRKTTFSRGYTFYVYFVETFGYFIALFLSSIAYYSARKVQQTRAVKIQMRKIRYVLALGFLSSIFVAVPNIVSIISAIITRIVGFELFC</sequence>
<dbReference type="EMBL" id="UYYF01004504">
    <property type="protein sequence ID" value="VDN04851.1"/>
    <property type="molecule type" value="Genomic_DNA"/>
</dbReference>
<reference evidence="2 3" key="2">
    <citation type="submission" date="2018-11" db="EMBL/GenBank/DDBJ databases">
        <authorList>
            <consortium name="Pathogen Informatics"/>
        </authorList>
    </citation>
    <scope>NUCLEOTIDE SEQUENCE [LARGE SCALE GENOMIC DNA]</scope>
</reference>
<keyword evidence="1" id="KW-0812">Transmembrane</keyword>